<keyword evidence="3" id="KW-1185">Reference proteome</keyword>
<organism evidence="2 3">
    <name type="scientific">Streptomyces macrosporus</name>
    <dbReference type="NCBI Taxonomy" id="44032"/>
    <lineage>
        <taxon>Bacteria</taxon>
        <taxon>Bacillati</taxon>
        <taxon>Actinomycetota</taxon>
        <taxon>Actinomycetes</taxon>
        <taxon>Kitasatosporales</taxon>
        <taxon>Streptomycetaceae</taxon>
        <taxon>Streptomyces</taxon>
    </lineage>
</organism>
<gene>
    <name evidence="2" type="ORF">GCM10010405_33070</name>
</gene>
<reference evidence="3" key="1">
    <citation type="journal article" date="2019" name="Int. J. Syst. Evol. Microbiol.">
        <title>The Global Catalogue of Microorganisms (GCM) 10K type strain sequencing project: providing services to taxonomists for standard genome sequencing and annotation.</title>
        <authorList>
            <consortium name="The Broad Institute Genomics Platform"/>
            <consortium name="The Broad Institute Genome Sequencing Center for Infectious Disease"/>
            <person name="Wu L."/>
            <person name="Ma J."/>
        </authorList>
    </citation>
    <scope>NUCLEOTIDE SEQUENCE [LARGE SCALE GENOMIC DNA]</scope>
    <source>
        <strain evidence="3">JCM 6305</strain>
    </source>
</reference>
<accession>A0ABP5X6U1</accession>
<dbReference type="Proteomes" id="UP001501638">
    <property type="component" value="Unassembled WGS sequence"/>
</dbReference>
<proteinExistence type="predicted"/>
<evidence type="ECO:0000313" key="3">
    <source>
        <dbReference type="Proteomes" id="UP001501638"/>
    </source>
</evidence>
<feature type="region of interest" description="Disordered" evidence="1">
    <location>
        <begin position="1"/>
        <end position="27"/>
    </location>
</feature>
<evidence type="ECO:0000313" key="2">
    <source>
        <dbReference type="EMBL" id="GAA2447035.1"/>
    </source>
</evidence>
<name>A0ABP5X6U1_9ACTN</name>
<evidence type="ECO:0000256" key="1">
    <source>
        <dbReference type="SAM" id="MobiDB-lite"/>
    </source>
</evidence>
<dbReference type="EMBL" id="BAAASZ010000023">
    <property type="protein sequence ID" value="GAA2447035.1"/>
    <property type="molecule type" value="Genomic_DNA"/>
</dbReference>
<protein>
    <submittedName>
        <fullName evidence="2">Uncharacterized protein</fullName>
    </submittedName>
</protein>
<dbReference type="RefSeq" id="WP_344323532.1">
    <property type="nucleotide sequence ID" value="NZ_BAAASZ010000023.1"/>
</dbReference>
<sequence length="82" mass="8695">MTTNPSRESGPGPYAATPVGRGPQSSQEARLLVLESQVQALAEAVRVLTRSLEQPPPRDVSLPEEAARGARLAHEILLAQGL</sequence>
<comment type="caution">
    <text evidence="2">The sequence shown here is derived from an EMBL/GenBank/DDBJ whole genome shotgun (WGS) entry which is preliminary data.</text>
</comment>